<dbReference type="Proteomes" id="UP001164693">
    <property type="component" value="Chromosome"/>
</dbReference>
<organism evidence="2 3">
    <name type="scientific">Jatrophihabitans cynanchi</name>
    <dbReference type="NCBI Taxonomy" id="2944128"/>
    <lineage>
        <taxon>Bacteria</taxon>
        <taxon>Bacillati</taxon>
        <taxon>Actinomycetota</taxon>
        <taxon>Actinomycetes</taxon>
        <taxon>Jatrophihabitantales</taxon>
        <taxon>Jatrophihabitantaceae</taxon>
        <taxon>Jatrophihabitans</taxon>
    </lineage>
</organism>
<evidence type="ECO:0000313" key="2">
    <source>
        <dbReference type="EMBL" id="WAX59148.1"/>
    </source>
</evidence>
<sequence>MLGDRGTVTAELATCLPVLVLLLAVALSAVSVAGQRVRMQDAVREAARAAARGDDATARRLAHQYAPGATVSIDRSGGQVTVVAGGSMHLLARWLPSVTVTARAVAALEPGADGGTGGVPP</sequence>
<dbReference type="RefSeq" id="WP_269445689.1">
    <property type="nucleotide sequence ID" value="NZ_CP097463.1"/>
</dbReference>
<gene>
    <name evidence="2" type="ORF">M6B22_10400</name>
</gene>
<protein>
    <submittedName>
        <fullName evidence="2">Pilus assembly protein</fullName>
    </submittedName>
</protein>
<feature type="domain" description="TadE-like" evidence="1">
    <location>
        <begin position="6"/>
        <end position="48"/>
    </location>
</feature>
<dbReference type="Pfam" id="PF07811">
    <property type="entry name" value="TadE"/>
    <property type="match status" value="1"/>
</dbReference>
<dbReference type="NCBIfam" id="NF041390">
    <property type="entry name" value="TadE_Rv3655c"/>
    <property type="match status" value="1"/>
</dbReference>
<proteinExistence type="predicted"/>
<accession>A0ABY7K3T4</accession>
<dbReference type="InterPro" id="IPR049790">
    <property type="entry name" value="Rv3655c/TadE"/>
</dbReference>
<keyword evidence="3" id="KW-1185">Reference proteome</keyword>
<dbReference type="InterPro" id="IPR012495">
    <property type="entry name" value="TadE-like_dom"/>
</dbReference>
<reference evidence="2" key="1">
    <citation type="submission" date="2022-05" db="EMBL/GenBank/DDBJ databases">
        <title>Jatrophihabitans sp. SB3-54 whole genome sequence.</title>
        <authorList>
            <person name="Suh M.K."/>
            <person name="Eom M.K."/>
            <person name="Kim J.S."/>
            <person name="Kim H.S."/>
            <person name="Do H.E."/>
            <person name="Shin Y.K."/>
            <person name="Lee J.-S."/>
        </authorList>
    </citation>
    <scope>NUCLEOTIDE SEQUENCE</scope>
    <source>
        <strain evidence="2">SB3-54</strain>
    </source>
</reference>
<evidence type="ECO:0000259" key="1">
    <source>
        <dbReference type="Pfam" id="PF07811"/>
    </source>
</evidence>
<name>A0ABY7K3T4_9ACTN</name>
<dbReference type="EMBL" id="CP097463">
    <property type="protein sequence ID" value="WAX59148.1"/>
    <property type="molecule type" value="Genomic_DNA"/>
</dbReference>
<evidence type="ECO:0000313" key="3">
    <source>
        <dbReference type="Proteomes" id="UP001164693"/>
    </source>
</evidence>